<keyword evidence="3" id="KW-1185">Reference proteome</keyword>
<gene>
    <name evidence="2" type="ORF">F8144_11820</name>
</gene>
<evidence type="ECO:0000313" key="2">
    <source>
        <dbReference type="EMBL" id="KAB1988740.1"/>
    </source>
</evidence>
<dbReference type="AlphaFoldDB" id="A0A7J5DJG4"/>
<organism evidence="2 3">
    <name type="scientific">Streptomyces triticiradicis</name>
    <dbReference type="NCBI Taxonomy" id="2651189"/>
    <lineage>
        <taxon>Bacteria</taxon>
        <taxon>Bacillati</taxon>
        <taxon>Actinomycetota</taxon>
        <taxon>Actinomycetes</taxon>
        <taxon>Kitasatosporales</taxon>
        <taxon>Streptomycetaceae</taxon>
        <taxon>Streptomyces</taxon>
    </lineage>
</organism>
<evidence type="ECO:0000256" key="1">
    <source>
        <dbReference type="SAM" id="MobiDB-lite"/>
    </source>
</evidence>
<proteinExistence type="predicted"/>
<reference evidence="2 3" key="1">
    <citation type="submission" date="2019-09" db="EMBL/GenBank/DDBJ databases">
        <title>Isolation and identification of active actinomycetes.</title>
        <authorList>
            <person name="Yu Z."/>
            <person name="Han C."/>
            <person name="Yu B."/>
        </authorList>
    </citation>
    <scope>NUCLEOTIDE SEQUENCE [LARGE SCALE GENOMIC DNA]</scope>
    <source>
        <strain evidence="2 3">NEAU-H2</strain>
    </source>
</reference>
<dbReference type="EMBL" id="WBKG01000007">
    <property type="protein sequence ID" value="KAB1988740.1"/>
    <property type="molecule type" value="Genomic_DNA"/>
</dbReference>
<feature type="compositionally biased region" description="Basic and acidic residues" evidence="1">
    <location>
        <begin position="39"/>
        <end position="49"/>
    </location>
</feature>
<sequence length="81" mass="8594">MELLSGKGGLGPVVWIRLQGIDGTAQLRRAGSGACRCKAEEGVNAERRRPTTTPLGVPPARRARGSACQTPRLRTDPNGRS</sequence>
<evidence type="ECO:0000313" key="3">
    <source>
        <dbReference type="Proteomes" id="UP000442990"/>
    </source>
</evidence>
<feature type="region of interest" description="Disordered" evidence="1">
    <location>
        <begin position="39"/>
        <end position="81"/>
    </location>
</feature>
<name>A0A7J5DJG4_9ACTN</name>
<comment type="caution">
    <text evidence="2">The sequence shown here is derived from an EMBL/GenBank/DDBJ whole genome shotgun (WGS) entry which is preliminary data.</text>
</comment>
<accession>A0A7J5DJG4</accession>
<protein>
    <submittedName>
        <fullName evidence="2">Uncharacterized protein</fullName>
    </submittedName>
</protein>
<dbReference type="Proteomes" id="UP000442990">
    <property type="component" value="Unassembled WGS sequence"/>
</dbReference>